<keyword evidence="7" id="KW-1185">Reference proteome</keyword>
<keyword evidence="3" id="KW-0106">Calcium</keyword>
<accession>A0AAV2RJI5</accession>
<evidence type="ECO:0000256" key="3">
    <source>
        <dbReference type="ARBA" id="ARBA00022837"/>
    </source>
</evidence>
<feature type="region of interest" description="Disordered" evidence="4">
    <location>
        <begin position="1"/>
        <end position="75"/>
    </location>
</feature>
<evidence type="ECO:0000313" key="7">
    <source>
        <dbReference type="Proteomes" id="UP001497623"/>
    </source>
</evidence>
<dbReference type="PANTHER" id="PTHR23049">
    <property type="entry name" value="MYOSIN REGULATORY LIGHT CHAIN 2"/>
    <property type="match status" value="1"/>
</dbReference>
<dbReference type="Proteomes" id="UP001497623">
    <property type="component" value="Unassembled WGS sequence"/>
</dbReference>
<keyword evidence="1" id="KW-0479">Metal-binding</keyword>
<proteinExistence type="predicted"/>
<comment type="caution">
    <text evidence="6">The sequence shown here is derived from an EMBL/GenBank/DDBJ whole genome shotgun (WGS) entry which is preliminary data.</text>
</comment>
<evidence type="ECO:0000313" key="6">
    <source>
        <dbReference type="EMBL" id="CAL4128352.1"/>
    </source>
</evidence>
<dbReference type="InterPro" id="IPR018247">
    <property type="entry name" value="EF_Hand_1_Ca_BS"/>
</dbReference>
<feature type="domain" description="EF-hand" evidence="5">
    <location>
        <begin position="187"/>
        <end position="222"/>
    </location>
</feature>
<dbReference type="GO" id="GO:0009791">
    <property type="term" value="P:post-embryonic development"/>
    <property type="evidence" value="ECO:0007669"/>
    <property type="project" value="UniProtKB-ARBA"/>
</dbReference>
<dbReference type="GO" id="GO:0005509">
    <property type="term" value="F:calcium ion binding"/>
    <property type="evidence" value="ECO:0007669"/>
    <property type="project" value="InterPro"/>
</dbReference>
<dbReference type="Gene3D" id="1.10.238.10">
    <property type="entry name" value="EF-hand"/>
    <property type="match status" value="2"/>
</dbReference>
<gene>
    <name evidence="6" type="ORF">MNOR_LOCUS26045</name>
</gene>
<evidence type="ECO:0000259" key="5">
    <source>
        <dbReference type="PROSITE" id="PS50222"/>
    </source>
</evidence>
<protein>
    <recommendedName>
        <fullName evidence="5">EF-hand domain-containing protein</fullName>
    </recommendedName>
</protein>
<dbReference type="SMART" id="SM00054">
    <property type="entry name" value="EFh"/>
    <property type="match status" value="2"/>
</dbReference>
<dbReference type="InterPro" id="IPR050403">
    <property type="entry name" value="Myosin_RLC"/>
</dbReference>
<dbReference type="PROSITE" id="PS00018">
    <property type="entry name" value="EF_HAND_1"/>
    <property type="match status" value="1"/>
</dbReference>
<organism evidence="6 7">
    <name type="scientific">Meganyctiphanes norvegica</name>
    <name type="common">Northern krill</name>
    <name type="synonym">Thysanopoda norvegica</name>
    <dbReference type="NCBI Taxonomy" id="48144"/>
    <lineage>
        <taxon>Eukaryota</taxon>
        <taxon>Metazoa</taxon>
        <taxon>Ecdysozoa</taxon>
        <taxon>Arthropoda</taxon>
        <taxon>Crustacea</taxon>
        <taxon>Multicrustacea</taxon>
        <taxon>Malacostraca</taxon>
        <taxon>Eumalacostraca</taxon>
        <taxon>Eucarida</taxon>
        <taxon>Euphausiacea</taxon>
        <taxon>Euphausiidae</taxon>
        <taxon>Meganyctiphanes</taxon>
    </lineage>
</organism>
<name>A0AAV2RJI5_MEGNR</name>
<dbReference type="InterPro" id="IPR002048">
    <property type="entry name" value="EF_hand_dom"/>
</dbReference>
<dbReference type="EMBL" id="CAXKWB010025549">
    <property type="protein sequence ID" value="CAL4128352.1"/>
    <property type="molecule type" value="Genomic_DNA"/>
</dbReference>
<evidence type="ECO:0000256" key="2">
    <source>
        <dbReference type="ARBA" id="ARBA00022737"/>
    </source>
</evidence>
<sequence>MTEEKKIKKKKKKVEAAKEEEDVAKAPEPAPEPAAPEPEPPAPSPAPTPVATPAPSKPASRKASGKKAKKTGSNVFDMFSERQVAEFKEGFQMMDRDKDGIIGKSDLRSVFDEVGKIASDRDLEEMLSEVSGPINFTILLSMFAERQSGTADDDDVIIQAFKAFEDGENVIDSEKFRSALMTYGDKYSQQEVDDAFDQFDIDDRGMIDLPQVIGMLTGKGDDEEV</sequence>
<keyword evidence="2" id="KW-0677">Repeat</keyword>
<feature type="compositionally biased region" description="Pro residues" evidence="4">
    <location>
        <begin position="28"/>
        <end position="56"/>
    </location>
</feature>
<dbReference type="PROSITE" id="PS50222">
    <property type="entry name" value="EF_HAND_2"/>
    <property type="match status" value="2"/>
</dbReference>
<dbReference type="InterPro" id="IPR011992">
    <property type="entry name" value="EF-hand-dom_pair"/>
</dbReference>
<feature type="domain" description="EF-hand" evidence="5">
    <location>
        <begin position="82"/>
        <end position="117"/>
    </location>
</feature>
<dbReference type="AlphaFoldDB" id="A0AAV2RJI5"/>
<evidence type="ECO:0000256" key="1">
    <source>
        <dbReference type="ARBA" id="ARBA00022723"/>
    </source>
</evidence>
<dbReference type="FunFam" id="1.10.238.10:FF:000007">
    <property type="entry name" value="Putative myosin regulatory light chain sqh"/>
    <property type="match status" value="1"/>
</dbReference>
<reference evidence="6 7" key="1">
    <citation type="submission" date="2024-05" db="EMBL/GenBank/DDBJ databases">
        <authorList>
            <person name="Wallberg A."/>
        </authorList>
    </citation>
    <scope>NUCLEOTIDE SEQUENCE [LARGE SCALE GENOMIC DNA]</scope>
</reference>
<evidence type="ECO:0000256" key="4">
    <source>
        <dbReference type="SAM" id="MobiDB-lite"/>
    </source>
</evidence>
<feature type="compositionally biased region" description="Basic residues" evidence="4">
    <location>
        <begin position="59"/>
        <end position="70"/>
    </location>
</feature>
<dbReference type="SUPFAM" id="SSF47473">
    <property type="entry name" value="EF-hand"/>
    <property type="match status" value="1"/>
</dbReference>